<feature type="domain" description="CTLH" evidence="6">
    <location>
        <begin position="34"/>
        <end position="92"/>
    </location>
</feature>
<evidence type="ECO:0000259" key="6">
    <source>
        <dbReference type="PROSITE" id="PS50897"/>
    </source>
</evidence>
<dbReference type="InterPro" id="IPR048419">
    <property type="entry name" value="Topless_Znf"/>
</dbReference>
<dbReference type="InterPro" id="IPR027728">
    <property type="entry name" value="Topless_fam"/>
</dbReference>
<dbReference type="PROSITE" id="PS50294">
    <property type="entry name" value="WD_REPEATS_REGION"/>
    <property type="match status" value="1"/>
</dbReference>
<keyword evidence="3" id="KW-0677">Repeat</keyword>
<organism evidence="7 8">
    <name type="scientific">Salix viminalis</name>
    <name type="common">Common osier</name>
    <name type="synonym">Basket willow</name>
    <dbReference type="NCBI Taxonomy" id="40686"/>
    <lineage>
        <taxon>Eukaryota</taxon>
        <taxon>Viridiplantae</taxon>
        <taxon>Streptophyta</taxon>
        <taxon>Embryophyta</taxon>
        <taxon>Tracheophyta</taxon>
        <taxon>Spermatophyta</taxon>
        <taxon>Magnoliopsida</taxon>
        <taxon>eudicotyledons</taxon>
        <taxon>Gunneridae</taxon>
        <taxon>Pentapetalae</taxon>
        <taxon>rosids</taxon>
        <taxon>fabids</taxon>
        <taxon>Malpighiales</taxon>
        <taxon>Salicaceae</taxon>
        <taxon>Saliceae</taxon>
        <taxon>Salix</taxon>
    </lineage>
</organism>
<dbReference type="Gene3D" id="2.130.10.10">
    <property type="entry name" value="YVTN repeat-like/Quinoprotein amine dehydrogenase"/>
    <property type="match status" value="3"/>
</dbReference>
<dbReference type="InterPro" id="IPR011047">
    <property type="entry name" value="Quinoprotein_ADH-like_sf"/>
</dbReference>
<evidence type="ECO:0000313" key="7">
    <source>
        <dbReference type="EMBL" id="KAJ6704461.1"/>
    </source>
</evidence>
<evidence type="ECO:0000256" key="4">
    <source>
        <dbReference type="PROSITE-ProRule" id="PRU00221"/>
    </source>
</evidence>
<feature type="repeat" description="WD" evidence="4">
    <location>
        <begin position="874"/>
        <end position="906"/>
    </location>
</feature>
<keyword evidence="1" id="KW-0678">Repressor</keyword>
<dbReference type="AlphaFoldDB" id="A0A9Q0QD59"/>
<dbReference type="EMBL" id="JAPFFL010000009">
    <property type="protein sequence ID" value="KAJ6704461.1"/>
    <property type="molecule type" value="Genomic_DNA"/>
</dbReference>
<feature type="repeat" description="WD" evidence="4">
    <location>
        <begin position="411"/>
        <end position="454"/>
    </location>
</feature>
<dbReference type="PANTHER" id="PTHR44083:SF45">
    <property type="entry name" value="TOPLESS-RELATED PROTEIN 1"/>
    <property type="match status" value="1"/>
</dbReference>
<sequence>MSSLSRELVFLILQFLDEEKFKETVHKLEQESGFFFNMKYFEDEVHNGNWDEVEKYLSGFTKVDDNRYSMKIFFEIRKQKYLEALDKHDRSKAVEILVKDLKVFSTFNEELFKEITQLLTLENFRENEQLSKYGDTKSARAIMLVELKKLIEANPLFRDKLQFPNLKNSRLRTLINQSLNWQHQLSGGFPALGAHGPFQPTPAQVPASLAGWMTNPSTVTHPAVSGGAIGLGSPSVPAALKHPRTPPSNPPIDYPSGDSDHVAKRTRPMGISDEVNLPVNVMPMLFHGHGQGHGQGHGHGHGQTFNAPDDLPKVVVRTMNQGSSPISMDFHPVQQTILLVGTNVGDIGLWEVGSRERLVLRNFKVWDLNACSMPLQAALVKDPGVSVNRVIWSPDGSLFGVAYSMHIHLEIDAHLGGVNDLAFSTPNKQLCVITCGDDKTIKVWDAANGSKLYMFEGHEAPVYSICPHYKENIQFIFSTALDGRIKAWLYDNLGSRVDYEAPGRSCTTMAYSADGTRLFSCGTSKEGESFIVEWNESEGAVKRTYLGFRKRSLGVVQFDTTKNRFLAAGDDFCIKFWDMDSVQLLTTIDADGDLLASPRIRFNKEGTLLAVSANENGIKILANPDGIRLLRTFENLSYDASRASESVAKPTVNPISAAAVAATSSGLADRGASVVAVAGMNGDARNLGDVKPRIAEESNDKSKIWKLTEINEPSQCRSLRLPENSRVTKISRLIYTNSGNAILALASNAIHLLWKWQRSDRNASGKATAGASPQLWQPSSGILMTNDKTDTNPEEAVACFALSKNDSYVMSASGGKISLFNMMTFKTMTTFMPPPPAATFLAFHPQDNNIIAIGMDDSTIQIYNVRVDEVKSKLKGHSKRITGLAFSHALNVLVSSGADAQLCVWNSDGWEKQKTRFLQVQTGRTTTAQSDTRVQFHQDQIHFLVVHETQLAIYETTKLECVKQWLPRESSAPISHAVFSCDSQLVYASFLDATVCVFSAANLRLHCRINPSSYLPLMSAQMSIHL</sequence>
<protein>
    <submittedName>
        <fullName evidence="7">TOPLESS-RELATED PROTEIN 1-RELATED</fullName>
    </submittedName>
</protein>
<dbReference type="SMART" id="SM00667">
    <property type="entry name" value="LisH"/>
    <property type="match status" value="1"/>
</dbReference>
<dbReference type="PANTHER" id="PTHR44083">
    <property type="entry name" value="TOPLESS-RELATED PROTEIN 1-RELATED"/>
    <property type="match status" value="1"/>
</dbReference>
<dbReference type="InterPro" id="IPR001680">
    <property type="entry name" value="WD40_rpt"/>
</dbReference>
<dbReference type="InterPro" id="IPR015943">
    <property type="entry name" value="WD40/YVTN_repeat-like_dom_sf"/>
</dbReference>
<evidence type="ECO:0000313" key="8">
    <source>
        <dbReference type="Proteomes" id="UP001151529"/>
    </source>
</evidence>
<dbReference type="InterPro" id="IPR054532">
    <property type="entry name" value="TPL_SMU1_LisH-like"/>
</dbReference>
<evidence type="ECO:0000256" key="5">
    <source>
        <dbReference type="SAM" id="MobiDB-lite"/>
    </source>
</evidence>
<dbReference type="SMART" id="SM00668">
    <property type="entry name" value="CTLH"/>
    <property type="match status" value="1"/>
</dbReference>
<dbReference type="FunFam" id="2.130.10.10:FF:000479">
    <property type="entry name" value="Topless-related protein 3"/>
    <property type="match status" value="1"/>
</dbReference>
<name>A0A9Q0QD59_SALVM</name>
<reference evidence="7" key="2">
    <citation type="journal article" date="2023" name="Int. J. Mol. Sci.">
        <title>De Novo Assembly and Annotation of 11 Diverse Shrub Willow (Salix) Genomes Reveals Novel Gene Organization in Sex-Linked Regions.</title>
        <authorList>
            <person name="Hyden B."/>
            <person name="Feng K."/>
            <person name="Yates T.B."/>
            <person name="Jawdy S."/>
            <person name="Cereghino C."/>
            <person name="Smart L.B."/>
            <person name="Muchero W."/>
        </authorList>
    </citation>
    <scope>NUCLEOTIDE SEQUENCE [LARGE SCALE GENOMIC DNA]</scope>
    <source>
        <tissue evidence="7">Shoot tip</tissue>
    </source>
</reference>
<dbReference type="GO" id="GO:0010072">
    <property type="term" value="P:primary shoot apical meristem specification"/>
    <property type="evidence" value="ECO:0007669"/>
    <property type="project" value="UniProtKB-ARBA"/>
</dbReference>
<proteinExistence type="predicted"/>
<feature type="region of interest" description="Disordered" evidence="5">
    <location>
        <begin position="241"/>
        <end position="262"/>
    </location>
</feature>
<comment type="caution">
    <text evidence="7">The sequence shown here is derived from an EMBL/GenBank/DDBJ whole genome shotgun (WGS) entry which is preliminary data.</text>
</comment>
<dbReference type="SUPFAM" id="SSF50978">
    <property type="entry name" value="WD40 repeat-like"/>
    <property type="match status" value="1"/>
</dbReference>
<dbReference type="Pfam" id="PF21889">
    <property type="entry name" value="TPR1-like_2nd"/>
    <property type="match status" value="1"/>
</dbReference>
<evidence type="ECO:0000256" key="1">
    <source>
        <dbReference type="ARBA" id="ARBA00022491"/>
    </source>
</evidence>
<dbReference type="Proteomes" id="UP001151529">
    <property type="component" value="Chromosome 3"/>
</dbReference>
<dbReference type="InterPro" id="IPR054080">
    <property type="entry name" value="TPR1-like_2nd"/>
</dbReference>
<evidence type="ECO:0000256" key="2">
    <source>
        <dbReference type="ARBA" id="ARBA00022574"/>
    </source>
</evidence>
<dbReference type="Pfam" id="PF00400">
    <property type="entry name" value="WD40"/>
    <property type="match status" value="3"/>
</dbReference>
<reference evidence="7" key="1">
    <citation type="submission" date="2022-11" db="EMBL/GenBank/DDBJ databases">
        <authorList>
            <person name="Hyden B.L."/>
            <person name="Feng K."/>
            <person name="Yates T."/>
            <person name="Jawdy S."/>
            <person name="Smart L.B."/>
            <person name="Muchero W."/>
        </authorList>
    </citation>
    <scope>NUCLEOTIDE SEQUENCE</scope>
    <source>
        <tissue evidence="7">Shoot tip</tissue>
    </source>
</reference>
<dbReference type="OrthoDB" id="6262491at2759"/>
<evidence type="ECO:0000256" key="3">
    <source>
        <dbReference type="ARBA" id="ARBA00022737"/>
    </source>
</evidence>
<keyword evidence="2 4" id="KW-0853">WD repeat</keyword>
<dbReference type="PROSITE" id="PS50082">
    <property type="entry name" value="WD_REPEATS_2"/>
    <property type="match status" value="2"/>
</dbReference>
<gene>
    <name evidence="7" type="ORF">OIU85_030289</name>
</gene>
<dbReference type="SMART" id="SM00320">
    <property type="entry name" value="WD40"/>
    <property type="match status" value="9"/>
</dbReference>
<dbReference type="Pfam" id="PF21359">
    <property type="entry name" value="zf_topless"/>
    <property type="match status" value="1"/>
</dbReference>
<dbReference type="SUPFAM" id="SSF50998">
    <property type="entry name" value="Quinoprotein alcohol dehydrogenase-like"/>
    <property type="match status" value="1"/>
</dbReference>
<dbReference type="InterPro" id="IPR006594">
    <property type="entry name" value="LisH"/>
</dbReference>
<dbReference type="InterPro" id="IPR006595">
    <property type="entry name" value="CTLH_C"/>
</dbReference>
<dbReference type="PROSITE" id="PS50897">
    <property type="entry name" value="CTLH"/>
    <property type="match status" value="1"/>
</dbReference>
<dbReference type="PROSITE" id="PS50896">
    <property type="entry name" value="LISH"/>
    <property type="match status" value="1"/>
</dbReference>
<dbReference type="InterPro" id="IPR036322">
    <property type="entry name" value="WD40_repeat_dom_sf"/>
</dbReference>
<accession>A0A9Q0QD59</accession>
<dbReference type="GO" id="GO:0006355">
    <property type="term" value="P:regulation of DNA-templated transcription"/>
    <property type="evidence" value="ECO:0007669"/>
    <property type="project" value="InterPro"/>
</dbReference>
<keyword evidence="8" id="KW-1185">Reference proteome</keyword>
<dbReference type="Pfam" id="PF17814">
    <property type="entry name" value="LisH_TPL"/>
    <property type="match status" value="1"/>
</dbReference>